<gene>
    <name evidence="7" type="ORF">CZ674_09235</name>
</gene>
<dbReference type="Proteomes" id="UP000195787">
    <property type="component" value="Unassembled WGS sequence"/>
</dbReference>
<dbReference type="AlphaFoldDB" id="A0A1R4G6E8"/>
<dbReference type="GO" id="GO:0005507">
    <property type="term" value="F:copper ion binding"/>
    <property type="evidence" value="ECO:0007669"/>
    <property type="project" value="InterPro"/>
</dbReference>
<dbReference type="GO" id="GO:0046688">
    <property type="term" value="P:response to copper ion"/>
    <property type="evidence" value="ECO:0007669"/>
    <property type="project" value="InterPro"/>
</dbReference>
<dbReference type="Gene3D" id="2.60.40.1220">
    <property type="match status" value="1"/>
</dbReference>
<sequence length="230" mass="23957">MQILAALAMFSVAILPAHAAVVDSTVSNGDTLTEAPESFSVTMNEDILQVAGVETANVLYIQDAEGNYYGDGCVTVDGTTASIEPALGEAGEYTFSYTVVSSDTHAVSDTFNFTWEPEADFAAAEAQAEAPTCGAAEESTEATEEATEAEPTDDAATEDAAEEDATEDATASDSETTGEEDAGLPGWAFAVISIALLALIVGVIIGNWVKARRQIEDNRANDDGAPEVDR</sequence>
<keyword evidence="8" id="KW-1185">Reference proteome</keyword>
<dbReference type="SUPFAM" id="SSF81296">
    <property type="entry name" value="E set domains"/>
    <property type="match status" value="1"/>
</dbReference>
<feature type="signal peptide" evidence="5">
    <location>
        <begin position="1"/>
        <end position="19"/>
    </location>
</feature>
<feature type="chain" id="PRO_5012028928" evidence="5">
    <location>
        <begin position="20"/>
        <end position="230"/>
    </location>
</feature>
<evidence type="ECO:0000256" key="2">
    <source>
        <dbReference type="ARBA" id="ARBA00023008"/>
    </source>
</evidence>
<reference evidence="7 8" key="1">
    <citation type="submission" date="2017-02" db="EMBL/GenBank/DDBJ databases">
        <authorList>
            <person name="Peterson S.W."/>
        </authorList>
    </citation>
    <scope>NUCLEOTIDE SEQUENCE [LARGE SCALE GENOMIC DNA]</scope>
    <source>
        <strain evidence="7 8">LMG 22410</strain>
    </source>
</reference>
<feature type="transmembrane region" description="Helical" evidence="4">
    <location>
        <begin position="187"/>
        <end position="209"/>
    </location>
</feature>
<dbReference type="RefSeq" id="WP_086992258.1">
    <property type="nucleotide sequence ID" value="NZ_FUHU01000038.1"/>
</dbReference>
<dbReference type="InterPro" id="IPR007348">
    <property type="entry name" value="CopC_dom"/>
</dbReference>
<evidence type="ECO:0000313" key="8">
    <source>
        <dbReference type="Proteomes" id="UP000195787"/>
    </source>
</evidence>
<feature type="domain" description="CopC" evidence="6">
    <location>
        <begin position="18"/>
        <end position="114"/>
    </location>
</feature>
<keyword evidence="4" id="KW-0812">Transmembrane</keyword>
<keyword evidence="4" id="KW-1133">Transmembrane helix</keyword>
<name>A0A1R4G6E8_9MICO</name>
<accession>A0A1R4G6E8</accession>
<keyword evidence="1 5" id="KW-0732">Signal</keyword>
<evidence type="ECO:0000313" key="7">
    <source>
        <dbReference type="EMBL" id="SJM63729.1"/>
    </source>
</evidence>
<feature type="region of interest" description="Disordered" evidence="3">
    <location>
        <begin position="123"/>
        <end position="182"/>
    </location>
</feature>
<organism evidence="7 8">
    <name type="scientific">Agrococcus casei LMG 22410</name>
    <dbReference type="NCBI Taxonomy" id="1255656"/>
    <lineage>
        <taxon>Bacteria</taxon>
        <taxon>Bacillati</taxon>
        <taxon>Actinomycetota</taxon>
        <taxon>Actinomycetes</taxon>
        <taxon>Micrococcales</taxon>
        <taxon>Microbacteriaceae</taxon>
        <taxon>Agrococcus</taxon>
    </lineage>
</organism>
<dbReference type="Pfam" id="PF04234">
    <property type="entry name" value="CopC"/>
    <property type="match status" value="1"/>
</dbReference>
<dbReference type="EMBL" id="FUHU01000038">
    <property type="protein sequence ID" value="SJM63729.1"/>
    <property type="molecule type" value="Genomic_DNA"/>
</dbReference>
<evidence type="ECO:0000256" key="4">
    <source>
        <dbReference type="SAM" id="Phobius"/>
    </source>
</evidence>
<protein>
    <submittedName>
        <fullName evidence="7">Copper resistance protein CopC</fullName>
    </submittedName>
</protein>
<keyword evidence="4" id="KW-0472">Membrane</keyword>
<evidence type="ECO:0000256" key="1">
    <source>
        <dbReference type="ARBA" id="ARBA00022729"/>
    </source>
</evidence>
<keyword evidence="2" id="KW-0186">Copper</keyword>
<evidence type="ECO:0000256" key="5">
    <source>
        <dbReference type="SAM" id="SignalP"/>
    </source>
</evidence>
<dbReference type="GO" id="GO:0042597">
    <property type="term" value="C:periplasmic space"/>
    <property type="evidence" value="ECO:0007669"/>
    <property type="project" value="InterPro"/>
</dbReference>
<evidence type="ECO:0000259" key="6">
    <source>
        <dbReference type="Pfam" id="PF04234"/>
    </source>
</evidence>
<evidence type="ECO:0000256" key="3">
    <source>
        <dbReference type="SAM" id="MobiDB-lite"/>
    </source>
</evidence>
<feature type="compositionally biased region" description="Low complexity" evidence="3">
    <location>
        <begin position="123"/>
        <end position="137"/>
    </location>
</feature>
<dbReference type="GeneID" id="303173395"/>
<feature type="compositionally biased region" description="Acidic residues" evidence="3">
    <location>
        <begin position="138"/>
        <end position="167"/>
    </location>
</feature>
<dbReference type="InterPro" id="IPR014755">
    <property type="entry name" value="Cu-Rt/internalin_Ig-like"/>
</dbReference>
<dbReference type="InterPro" id="IPR014756">
    <property type="entry name" value="Ig_E-set"/>
</dbReference>
<proteinExistence type="predicted"/>
<dbReference type="OrthoDB" id="5242236at2"/>